<proteinExistence type="predicted"/>
<feature type="non-terminal residue" evidence="2">
    <location>
        <position position="336"/>
    </location>
</feature>
<dbReference type="AlphaFoldDB" id="X6NR32"/>
<keyword evidence="3" id="KW-1185">Reference proteome</keyword>
<gene>
    <name evidence="2" type="ORF">RFI_08947</name>
</gene>
<reference evidence="2 3" key="1">
    <citation type="journal article" date="2013" name="Curr. Biol.">
        <title>The Genome of the Foraminiferan Reticulomyxa filosa.</title>
        <authorList>
            <person name="Glockner G."/>
            <person name="Hulsmann N."/>
            <person name="Schleicher M."/>
            <person name="Noegel A.A."/>
            <person name="Eichinger L."/>
            <person name="Gallinger C."/>
            <person name="Pawlowski J."/>
            <person name="Sierra R."/>
            <person name="Euteneuer U."/>
            <person name="Pillet L."/>
            <person name="Moustafa A."/>
            <person name="Platzer M."/>
            <person name="Groth M."/>
            <person name="Szafranski K."/>
            <person name="Schliwa M."/>
        </authorList>
    </citation>
    <scope>NUCLEOTIDE SEQUENCE [LARGE SCALE GENOMIC DNA]</scope>
</reference>
<accession>X6NR32</accession>
<evidence type="ECO:0000256" key="1">
    <source>
        <dbReference type="SAM" id="MobiDB-lite"/>
    </source>
</evidence>
<evidence type="ECO:0000313" key="3">
    <source>
        <dbReference type="Proteomes" id="UP000023152"/>
    </source>
</evidence>
<organism evidence="2 3">
    <name type="scientific">Reticulomyxa filosa</name>
    <dbReference type="NCBI Taxonomy" id="46433"/>
    <lineage>
        <taxon>Eukaryota</taxon>
        <taxon>Sar</taxon>
        <taxon>Rhizaria</taxon>
        <taxon>Retaria</taxon>
        <taxon>Foraminifera</taxon>
        <taxon>Monothalamids</taxon>
        <taxon>Reticulomyxidae</taxon>
        <taxon>Reticulomyxa</taxon>
    </lineage>
</organism>
<feature type="compositionally biased region" description="Acidic residues" evidence="1">
    <location>
        <begin position="268"/>
        <end position="287"/>
    </location>
</feature>
<comment type="caution">
    <text evidence="2">The sequence shown here is derived from an EMBL/GenBank/DDBJ whole genome shotgun (WGS) entry which is preliminary data.</text>
</comment>
<evidence type="ECO:0000313" key="2">
    <source>
        <dbReference type="EMBL" id="ETO28184.1"/>
    </source>
</evidence>
<name>X6NR32_RETFI</name>
<protein>
    <submittedName>
        <fullName evidence="2">Uncharacterized protein</fullName>
    </submittedName>
</protein>
<dbReference type="EMBL" id="ASPP01006816">
    <property type="protein sequence ID" value="ETO28184.1"/>
    <property type="molecule type" value="Genomic_DNA"/>
</dbReference>
<sequence length="336" mass="38956">MLLLKDDHQYLLYRGKCYFDYIVVTERYYFFFCGIDLCTECLHHLLTLADKENTLEVKCPQCLKLLQYDYLRVPVSAVRDWFYSRGASVHGRNVDNNHNIVSPKDMAIEYIRVTNSKSDNPSEDITLWTDHKIISYIHNARNEELQPIGDKLHQFEVETIDVQERVEDDELPVVQTELSSKLSSKVTTSLGLSPSRTYSERIITEKHNKTFERSHTSPPHQTEFCACDTKKHQKERKARVCVKSHNDDLNPPSTFPVGMGFWHYQFSSEEEEDDYAEDDDDENTNDGDGDRDHKVQNKGKQVMQRYTPSLSAMTEDGDFLSSPRRNSYGSAHSEGY</sequence>
<feature type="region of interest" description="Disordered" evidence="1">
    <location>
        <begin position="268"/>
        <end position="336"/>
    </location>
</feature>
<dbReference type="Proteomes" id="UP000023152">
    <property type="component" value="Unassembled WGS sequence"/>
</dbReference>